<organism evidence="2 3">
    <name type="scientific">Tetrabaena socialis</name>
    <dbReference type="NCBI Taxonomy" id="47790"/>
    <lineage>
        <taxon>Eukaryota</taxon>
        <taxon>Viridiplantae</taxon>
        <taxon>Chlorophyta</taxon>
        <taxon>core chlorophytes</taxon>
        <taxon>Chlorophyceae</taxon>
        <taxon>CS clade</taxon>
        <taxon>Chlamydomonadales</taxon>
        <taxon>Tetrabaenaceae</taxon>
        <taxon>Tetrabaena</taxon>
    </lineage>
</organism>
<keyword evidence="3" id="KW-1185">Reference proteome</keyword>
<dbReference type="OrthoDB" id="530303at2759"/>
<evidence type="ECO:0000313" key="3">
    <source>
        <dbReference type="Proteomes" id="UP000236333"/>
    </source>
</evidence>
<reference evidence="2 3" key="1">
    <citation type="journal article" date="2017" name="Mol. Biol. Evol.">
        <title>The 4-celled Tetrabaena socialis nuclear genome reveals the essential components for genetic control of cell number at the origin of multicellularity in the volvocine lineage.</title>
        <authorList>
            <person name="Featherston J."/>
            <person name="Arakaki Y."/>
            <person name="Hanschen E.R."/>
            <person name="Ferris P.J."/>
            <person name="Michod R.E."/>
            <person name="Olson B.J.S.C."/>
            <person name="Nozaki H."/>
            <person name="Durand P.M."/>
        </authorList>
    </citation>
    <scope>NUCLEOTIDE SEQUENCE [LARGE SCALE GENOMIC DNA]</scope>
    <source>
        <strain evidence="2 3">NIES-571</strain>
    </source>
</reference>
<dbReference type="Proteomes" id="UP000236333">
    <property type="component" value="Unassembled WGS sequence"/>
</dbReference>
<name>A0A2J7ZL29_9CHLO</name>
<dbReference type="AlphaFoldDB" id="A0A2J7ZL29"/>
<evidence type="ECO:0000313" key="2">
    <source>
        <dbReference type="EMBL" id="PNH00978.1"/>
    </source>
</evidence>
<dbReference type="PANTHER" id="PTHR12393:SF6">
    <property type="entry name" value="SPHINGOMYELIN PHOSPHODIESTERASE 2"/>
    <property type="match status" value="1"/>
</dbReference>
<dbReference type="GO" id="GO:0005783">
    <property type="term" value="C:endoplasmic reticulum"/>
    <property type="evidence" value="ECO:0007669"/>
    <property type="project" value="TreeGrafter"/>
</dbReference>
<sequence>MEQQRPHKRQRVAQQHHQQQQQHHQQQQQQQQQQAGAEPAVNSNDPSRVWLPEVLHHFASFLGGNELACTLRLVNKATAAQFHGPQHTTVRLLLPVPHHAFAWCWGGSDATRSLMVRQRRQLPCLTAHSGSIANLEVLPARDDLTSPLDMKVMEAAAGAGQLEVCRWLRQQGCPWIGGGVVNAAAGAGHKEVCEWLLAQGCPLSADVMRHAAGGGHWAVCEWLLANGCPEDVGAATAAARGGHVGLMDWILARTNARSHGVLCLLVAAAVGCDLPTLQRLHHTYLDSRGEELSDNGKKQVVAAAAGSPTADWRDKMDDADALAFVLAQGVELGEHDTAAAMWQAARGGHLAVLKLLHAHGACIDCHMMARAAAFGQLPVLAWGVHLGAALLAEMYASAARSGSAELMAWLHEHGCPWDASVFAAAAGSGSEEQLEWLAERGCPMGDDGAPYREALESADLIVLCCLRGLGCPWGPVGCTFTAAIYAVRGSREGVIRRQLMFVLPWLLEQGCPVDWAAAERAAEHPDPAKLADPEVLAW</sequence>
<feature type="region of interest" description="Disordered" evidence="1">
    <location>
        <begin position="1"/>
        <end position="46"/>
    </location>
</feature>
<protein>
    <submittedName>
        <fullName evidence="2">Ankyrin repeat domain-containing protein</fullName>
    </submittedName>
</protein>
<dbReference type="GO" id="GO:0016020">
    <property type="term" value="C:membrane"/>
    <property type="evidence" value="ECO:0007669"/>
    <property type="project" value="TreeGrafter"/>
</dbReference>
<dbReference type="GO" id="GO:0046513">
    <property type="term" value="P:ceramide biosynthetic process"/>
    <property type="evidence" value="ECO:0007669"/>
    <property type="project" value="TreeGrafter"/>
</dbReference>
<feature type="compositionally biased region" description="Low complexity" evidence="1">
    <location>
        <begin position="15"/>
        <end position="34"/>
    </location>
</feature>
<evidence type="ECO:0000256" key="1">
    <source>
        <dbReference type="SAM" id="MobiDB-lite"/>
    </source>
</evidence>
<dbReference type="InterPro" id="IPR036770">
    <property type="entry name" value="Ankyrin_rpt-contain_sf"/>
</dbReference>
<proteinExistence type="predicted"/>
<feature type="compositionally biased region" description="Basic residues" evidence="1">
    <location>
        <begin position="1"/>
        <end position="11"/>
    </location>
</feature>
<dbReference type="Gene3D" id="1.25.40.20">
    <property type="entry name" value="Ankyrin repeat-containing domain"/>
    <property type="match status" value="1"/>
</dbReference>
<dbReference type="GO" id="GO:0004620">
    <property type="term" value="F:phospholipase activity"/>
    <property type="evidence" value="ECO:0007669"/>
    <property type="project" value="TreeGrafter"/>
</dbReference>
<dbReference type="EMBL" id="PGGS01001069">
    <property type="protein sequence ID" value="PNH00978.1"/>
    <property type="molecule type" value="Genomic_DNA"/>
</dbReference>
<dbReference type="GO" id="GO:0071944">
    <property type="term" value="C:cell periphery"/>
    <property type="evidence" value="ECO:0007669"/>
    <property type="project" value="TreeGrafter"/>
</dbReference>
<gene>
    <name evidence="2" type="ORF">TSOC_013157</name>
</gene>
<dbReference type="GO" id="GO:0030149">
    <property type="term" value="P:sphingolipid catabolic process"/>
    <property type="evidence" value="ECO:0007669"/>
    <property type="project" value="TreeGrafter"/>
</dbReference>
<feature type="non-terminal residue" evidence="2">
    <location>
        <position position="538"/>
    </location>
</feature>
<dbReference type="SUPFAM" id="SSF48403">
    <property type="entry name" value="Ankyrin repeat"/>
    <property type="match status" value="1"/>
</dbReference>
<comment type="caution">
    <text evidence="2">The sequence shown here is derived from an EMBL/GenBank/DDBJ whole genome shotgun (WGS) entry which is preliminary data.</text>
</comment>
<dbReference type="PANTHER" id="PTHR12393">
    <property type="entry name" value="SPHINGOMYELIN PHOSPHODIESTERASE RELATED"/>
    <property type="match status" value="1"/>
</dbReference>
<accession>A0A2J7ZL29</accession>